<dbReference type="GO" id="GO:0003677">
    <property type="term" value="F:DNA binding"/>
    <property type="evidence" value="ECO:0007669"/>
    <property type="project" value="UniProtKB-KW"/>
</dbReference>
<keyword evidence="1" id="KW-0698">rRNA processing</keyword>
<keyword evidence="5" id="KW-1185">Reference proteome</keyword>
<reference evidence="4" key="1">
    <citation type="submission" date="2020-02" db="EMBL/GenBank/DDBJ databases">
        <authorList>
            <person name="Scholz U."/>
            <person name="Mascher M."/>
            <person name="Fiebig A."/>
        </authorList>
    </citation>
    <scope>NUCLEOTIDE SEQUENCE</scope>
</reference>
<keyword evidence="1" id="KW-0238">DNA-binding</keyword>
<feature type="compositionally biased region" description="Basic and acidic residues" evidence="2">
    <location>
        <begin position="137"/>
        <end position="146"/>
    </location>
</feature>
<sequence>MGVAGAETEDGVVPESVVEAMGRTLSGIRDLESNMQQFLAIAEPDVLAELPPLHRAQVFLVLAKCASVLFSVRLRCSGIRPEDHALRLELERVSLCEEKFHQYGDWSRAPLRPSTTINYQAATRFIDHSLPDLTAEQRRSMRDISRRGAVNGRNSESRGSRKKRKYETSDKKSVSAAAQEFLEKAARELLGSNSCGLKGPLRDIASEEEEAQMN</sequence>
<evidence type="ECO:0000256" key="2">
    <source>
        <dbReference type="SAM" id="MobiDB-lite"/>
    </source>
</evidence>
<dbReference type="GO" id="GO:0003723">
    <property type="term" value="F:RNA binding"/>
    <property type="evidence" value="ECO:0007669"/>
    <property type="project" value="UniProtKB-UniRule"/>
</dbReference>
<dbReference type="GO" id="GO:0000178">
    <property type="term" value="C:exosome (RNase complex)"/>
    <property type="evidence" value="ECO:0007669"/>
    <property type="project" value="TreeGrafter"/>
</dbReference>
<keyword evidence="1" id="KW-0539">Nucleus</keyword>
<feature type="region of interest" description="Disordered" evidence="2">
    <location>
        <begin position="192"/>
        <end position="214"/>
    </location>
</feature>
<evidence type="ECO:0000313" key="5">
    <source>
        <dbReference type="Proteomes" id="UP000663760"/>
    </source>
</evidence>
<dbReference type="GO" id="GO:0005737">
    <property type="term" value="C:cytoplasm"/>
    <property type="evidence" value="ECO:0007669"/>
    <property type="project" value="UniProtKB-SubCell"/>
</dbReference>
<comment type="subunit">
    <text evidence="1">Monomer and homodimer.</text>
</comment>
<evidence type="ECO:0000313" key="3">
    <source>
        <dbReference type="EMBL" id="CAA2622007.1"/>
    </source>
</evidence>
<dbReference type="Proteomes" id="UP000663760">
    <property type="component" value="Chromosome 6"/>
</dbReference>
<dbReference type="PANTHER" id="PTHR15341:SF3">
    <property type="entry name" value="NUCLEAR NUCLEIC ACID-BINDING PROTEIN C1D"/>
    <property type="match status" value="1"/>
</dbReference>
<name>A0A7I8KJV3_SPIIN</name>
<comment type="subcellular location">
    <subcellularLocation>
        <location evidence="1">Cytoplasm</location>
    </subcellularLocation>
    <subcellularLocation>
        <location evidence="1">Nucleus</location>
        <location evidence="1">Nucleolus</location>
    </subcellularLocation>
    <subcellularLocation>
        <location evidence="1">Nucleus</location>
    </subcellularLocation>
</comment>
<organism evidence="4 5">
    <name type="scientific">Spirodela intermedia</name>
    <name type="common">Intermediate duckweed</name>
    <dbReference type="NCBI Taxonomy" id="51605"/>
    <lineage>
        <taxon>Eukaryota</taxon>
        <taxon>Viridiplantae</taxon>
        <taxon>Streptophyta</taxon>
        <taxon>Embryophyta</taxon>
        <taxon>Tracheophyta</taxon>
        <taxon>Spermatophyta</taxon>
        <taxon>Magnoliopsida</taxon>
        <taxon>Liliopsida</taxon>
        <taxon>Araceae</taxon>
        <taxon>Lemnoideae</taxon>
        <taxon>Spirodela</taxon>
    </lineage>
</organism>
<proteinExistence type="inferred from homology"/>
<accession>A0A7I8KJV3</accession>
<comment type="function">
    <text evidence="1">Plays a role in the recruitment of the exosome to pre-rRNA to mediate the 3'-5' end processing of the 5.8S rRNA.</text>
</comment>
<dbReference type="AlphaFoldDB" id="A0A7I8KJV3"/>
<protein>
    <recommendedName>
        <fullName evidence="1">Nuclear nucleic acid-binding protein C1D</fullName>
    </recommendedName>
</protein>
<keyword evidence="1" id="KW-0694">RNA-binding</keyword>
<dbReference type="OrthoDB" id="1421013at2759"/>
<dbReference type="EMBL" id="LR746269">
    <property type="protein sequence ID" value="CAA7398053.1"/>
    <property type="molecule type" value="Genomic_DNA"/>
</dbReference>
<dbReference type="PANTHER" id="PTHR15341">
    <property type="entry name" value="SUN-COR STEROID HORMONE RECEPTOR CO-REPRESSOR"/>
    <property type="match status" value="1"/>
</dbReference>
<keyword evidence="1" id="KW-0963">Cytoplasm</keyword>
<dbReference type="EMBL" id="LR743593">
    <property type="protein sequence ID" value="CAA2622007.1"/>
    <property type="molecule type" value="Genomic_DNA"/>
</dbReference>
<gene>
    <name evidence="3" type="ORF">SI7747_06008074</name>
    <name evidence="4" type="ORF">SI8410_06008718</name>
</gene>
<dbReference type="GO" id="GO:0010468">
    <property type="term" value="P:regulation of gene expression"/>
    <property type="evidence" value="ECO:0007669"/>
    <property type="project" value="TreeGrafter"/>
</dbReference>
<comment type="similarity">
    <text evidence="1">Belongs to the C1D family.</text>
</comment>
<dbReference type="InterPro" id="IPR011082">
    <property type="entry name" value="Exosome-assoc_fac/DNA_repair"/>
</dbReference>
<feature type="region of interest" description="Disordered" evidence="2">
    <location>
        <begin position="137"/>
        <end position="175"/>
    </location>
</feature>
<evidence type="ECO:0000256" key="1">
    <source>
        <dbReference type="RuleBase" id="RU368003"/>
    </source>
</evidence>
<evidence type="ECO:0000313" key="4">
    <source>
        <dbReference type="EMBL" id="CAA7398053.1"/>
    </source>
</evidence>
<dbReference type="GO" id="GO:0005730">
    <property type="term" value="C:nucleolus"/>
    <property type="evidence" value="ECO:0007669"/>
    <property type="project" value="UniProtKB-SubCell"/>
</dbReference>
<dbReference type="GO" id="GO:0000460">
    <property type="term" value="P:maturation of 5.8S rRNA"/>
    <property type="evidence" value="ECO:0007669"/>
    <property type="project" value="TreeGrafter"/>
</dbReference>